<dbReference type="EMBL" id="CABIKO010000929">
    <property type="protein sequence ID" value="VVA40174.1"/>
    <property type="molecule type" value="Genomic_DNA"/>
</dbReference>
<proteinExistence type="predicted"/>
<evidence type="ECO:0000313" key="1">
    <source>
        <dbReference type="EMBL" id="KAI5354525.1"/>
    </source>
</evidence>
<protein>
    <submittedName>
        <fullName evidence="2">PREDICTED: LOC110417102 isoform X1</fullName>
    </submittedName>
</protein>
<gene>
    <name evidence="2" type="ORF">ALMOND_2B008225</name>
    <name evidence="1" type="ORF">L3X38_007420</name>
</gene>
<dbReference type="Gramene" id="VVA40174">
    <property type="protein sequence ID" value="VVA40174"/>
    <property type="gene ID" value="Prudul26B008225"/>
</dbReference>
<name>A0A5E4GK46_PRUDU</name>
<dbReference type="PANTHER" id="PTHR36324">
    <property type="entry name" value="OS09G0460100 PROTEIN"/>
    <property type="match status" value="1"/>
</dbReference>
<dbReference type="Proteomes" id="UP000327085">
    <property type="component" value="Unassembled WGS sequence"/>
</dbReference>
<evidence type="ECO:0000313" key="3">
    <source>
        <dbReference type="Proteomes" id="UP000327085"/>
    </source>
</evidence>
<keyword evidence="4" id="KW-1185">Reference proteome</keyword>
<dbReference type="AlphaFoldDB" id="A0A5E4GK46"/>
<dbReference type="Proteomes" id="UP001054821">
    <property type="component" value="Chromosome 1"/>
</dbReference>
<reference evidence="1 4" key="3">
    <citation type="journal article" date="2022" name="G3 (Bethesda)">
        <title>Whole-genome sequence and methylome profiling of the almond [Prunus dulcis (Mill.) D.A. Webb] cultivar 'Nonpareil'.</title>
        <authorList>
            <person name="D'Amico-Willman K.M."/>
            <person name="Ouma W.Z."/>
            <person name="Meulia T."/>
            <person name="Sideli G.M."/>
            <person name="Gradziel T.M."/>
            <person name="Fresnedo-Ramirez J."/>
        </authorList>
    </citation>
    <scope>NUCLEOTIDE SEQUENCE [LARGE SCALE GENOMIC DNA]</scope>
    <source>
        <strain evidence="1">Clone GOH B32 T37-40</strain>
    </source>
</reference>
<organism evidence="2 3">
    <name type="scientific">Prunus dulcis</name>
    <name type="common">Almond</name>
    <name type="synonym">Amygdalus dulcis</name>
    <dbReference type="NCBI Taxonomy" id="3755"/>
    <lineage>
        <taxon>Eukaryota</taxon>
        <taxon>Viridiplantae</taxon>
        <taxon>Streptophyta</taxon>
        <taxon>Embryophyta</taxon>
        <taxon>Tracheophyta</taxon>
        <taxon>Spermatophyta</taxon>
        <taxon>Magnoliopsida</taxon>
        <taxon>eudicotyledons</taxon>
        <taxon>Gunneridae</taxon>
        <taxon>Pentapetalae</taxon>
        <taxon>rosids</taxon>
        <taxon>fabids</taxon>
        <taxon>Rosales</taxon>
        <taxon>Rosaceae</taxon>
        <taxon>Amygdaloideae</taxon>
        <taxon>Amygdaleae</taxon>
        <taxon>Prunus</taxon>
    </lineage>
</organism>
<reference evidence="2" key="1">
    <citation type="submission" date="2019-07" db="EMBL/GenBank/DDBJ databases">
        <authorList>
            <person name="Alioto T."/>
            <person name="Alioto T."/>
            <person name="Gomez Garrido J."/>
        </authorList>
    </citation>
    <scope>NUCLEOTIDE SEQUENCE [LARGE SCALE GENOMIC DNA]</scope>
</reference>
<sequence>MEKLRRKPSSWTDSFSFVYSSKSGDLFISQKIMQNKKDNGEEEFLSVKSCISCCSTAATSRDVFLSVKTSLSRCSSLNGIEFKDFGSP</sequence>
<dbReference type="PANTHER" id="PTHR36324:SF1">
    <property type="entry name" value="OS09G0460100 PROTEIN"/>
    <property type="match status" value="1"/>
</dbReference>
<dbReference type="EMBL" id="JAJFAZ020000001">
    <property type="protein sequence ID" value="KAI5354525.1"/>
    <property type="molecule type" value="Genomic_DNA"/>
</dbReference>
<accession>A0A5E4GK46</accession>
<dbReference type="InParanoid" id="A0A5E4GK46"/>
<reference evidence="3" key="2">
    <citation type="journal article" date="2020" name="Plant J.">
        <title>Transposons played a major role in the diversification between the closely related almond and peach genomes: results from the almond genome sequence.</title>
        <authorList>
            <person name="Alioto T."/>
            <person name="Alexiou K.G."/>
            <person name="Bardil A."/>
            <person name="Barteri F."/>
            <person name="Castanera R."/>
            <person name="Cruz F."/>
            <person name="Dhingra A."/>
            <person name="Duval H."/>
            <person name="Fernandez I Marti A."/>
            <person name="Frias L."/>
            <person name="Galan B."/>
            <person name="Garcia J.L."/>
            <person name="Howad W."/>
            <person name="Gomez-Garrido J."/>
            <person name="Gut M."/>
            <person name="Julca I."/>
            <person name="Morata J."/>
            <person name="Puigdomenech P."/>
            <person name="Ribeca P."/>
            <person name="Rubio Cabetas M.J."/>
            <person name="Vlasova A."/>
            <person name="Wirthensohn M."/>
            <person name="Garcia-Mas J."/>
            <person name="Gabaldon T."/>
            <person name="Casacuberta J.M."/>
            <person name="Arus P."/>
        </authorList>
    </citation>
    <scope>NUCLEOTIDE SEQUENCE [LARGE SCALE GENOMIC DNA]</scope>
    <source>
        <strain evidence="3">cv. Texas</strain>
    </source>
</reference>
<evidence type="ECO:0000313" key="4">
    <source>
        <dbReference type="Proteomes" id="UP001054821"/>
    </source>
</evidence>
<evidence type="ECO:0000313" key="2">
    <source>
        <dbReference type="EMBL" id="VVA40174.1"/>
    </source>
</evidence>